<organism evidence="7 8">
    <name type="scientific">Cottoperca gobio</name>
    <name type="common">Frogmouth</name>
    <name type="synonym">Aphritis gobio</name>
    <dbReference type="NCBI Taxonomy" id="56716"/>
    <lineage>
        <taxon>Eukaryota</taxon>
        <taxon>Metazoa</taxon>
        <taxon>Chordata</taxon>
        <taxon>Craniata</taxon>
        <taxon>Vertebrata</taxon>
        <taxon>Euteleostomi</taxon>
        <taxon>Actinopterygii</taxon>
        <taxon>Neopterygii</taxon>
        <taxon>Teleostei</taxon>
        <taxon>Neoteleostei</taxon>
        <taxon>Acanthomorphata</taxon>
        <taxon>Eupercaria</taxon>
        <taxon>Perciformes</taxon>
        <taxon>Notothenioidei</taxon>
        <taxon>Bovichtidae</taxon>
        <taxon>Cottoperca</taxon>
    </lineage>
</organism>
<dbReference type="Gene3D" id="1.10.750.20">
    <property type="entry name" value="SOCS box"/>
    <property type="match status" value="1"/>
</dbReference>
<dbReference type="KEGG" id="cgob:115010566"/>
<dbReference type="OrthoDB" id="9937362at2759"/>
<dbReference type="PANTHER" id="PTHR10155">
    <property type="entry name" value="PHOSPHATIDYLINOSITOL 3-KINASE REGULATORY SUBUNIT"/>
    <property type="match status" value="1"/>
</dbReference>
<evidence type="ECO:0000256" key="2">
    <source>
        <dbReference type="ARBA" id="ARBA00022999"/>
    </source>
</evidence>
<dbReference type="UniPathway" id="UPA00143"/>
<dbReference type="RefSeq" id="XP_029291101.1">
    <property type="nucleotide sequence ID" value="XM_029435241.1"/>
</dbReference>
<dbReference type="Pfam" id="PF00017">
    <property type="entry name" value="SH2"/>
    <property type="match status" value="1"/>
</dbReference>
<name>A0A6J2Q0C1_COTGO</name>
<evidence type="ECO:0000313" key="7">
    <source>
        <dbReference type="Proteomes" id="UP000504630"/>
    </source>
</evidence>
<reference evidence="8" key="1">
    <citation type="submission" date="2025-08" db="UniProtKB">
        <authorList>
            <consortium name="RefSeq"/>
        </authorList>
    </citation>
    <scope>IDENTIFICATION</scope>
</reference>
<evidence type="ECO:0000256" key="3">
    <source>
        <dbReference type="PROSITE-ProRule" id="PRU00191"/>
    </source>
</evidence>
<dbReference type="GO" id="GO:0046854">
    <property type="term" value="P:phosphatidylinositol phosphate biosynthetic process"/>
    <property type="evidence" value="ECO:0007669"/>
    <property type="project" value="TreeGrafter"/>
</dbReference>
<evidence type="ECO:0000256" key="4">
    <source>
        <dbReference type="SAM" id="MobiDB-lite"/>
    </source>
</evidence>
<dbReference type="Pfam" id="PF07525">
    <property type="entry name" value="SOCS_box"/>
    <property type="match status" value="1"/>
</dbReference>
<proteinExistence type="predicted"/>
<dbReference type="PROSITE" id="PS50001">
    <property type="entry name" value="SH2"/>
    <property type="match status" value="1"/>
</dbReference>
<dbReference type="PANTHER" id="PTHR10155:SF4">
    <property type="entry name" value="SUPPRESSOR OF CYTOKINE SIGNALING 1"/>
    <property type="match status" value="1"/>
</dbReference>
<dbReference type="PROSITE" id="PS50225">
    <property type="entry name" value="SOCS"/>
    <property type="match status" value="1"/>
</dbReference>
<dbReference type="GeneID" id="115010566"/>
<dbReference type="InParanoid" id="A0A6J2Q0C1"/>
<dbReference type="SMART" id="SM00252">
    <property type="entry name" value="SH2"/>
    <property type="match status" value="1"/>
</dbReference>
<dbReference type="GO" id="GO:0005942">
    <property type="term" value="C:phosphatidylinositol 3-kinase complex"/>
    <property type="evidence" value="ECO:0007669"/>
    <property type="project" value="TreeGrafter"/>
</dbReference>
<dbReference type="Gene3D" id="3.30.505.10">
    <property type="entry name" value="SH2 domain"/>
    <property type="match status" value="1"/>
</dbReference>
<feature type="region of interest" description="Disordered" evidence="4">
    <location>
        <begin position="19"/>
        <end position="70"/>
    </location>
</feature>
<evidence type="ECO:0000256" key="1">
    <source>
        <dbReference type="ARBA" id="ARBA00004906"/>
    </source>
</evidence>
<dbReference type="GO" id="GO:0016567">
    <property type="term" value="P:protein ubiquitination"/>
    <property type="evidence" value="ECO:0007669"/>
    <property type="project" value="UniProtKB-UniPathway"/>
</dbReference>
<gene>
    <name evidence="8" type="primary">LOC115010566</name>
</gene>
<dbReference type="Proteomes" id="UP000504630">
    <property type="component" value="Chromosome 1"/>
</dbReference>
<evidence type="ECO:0000313" key="8">
    <source>
        <dbReference type="RefSeq" id="XP_029291101.1"/>
    </source>
</evidence>
<feature type="compositionally biased region" description="Basic and acidic residues" evidence="4">
    <location>
        <begin position="41"/>
        <end position="57"/>
    </location>
</feature>
<protein>
    <submittedName>
        <fullName evidence="8">Suppressor of cytokine signaling 1-like</fullName>
    </submittedName>
</protein>
<dbReference type="InterPro" id="IPR001496">
    <property type="entry name" value="SOCS_box"/>
</dbReference>
<dbReference type="GO" id="GO:0046935">
    <property type="term" value="F:1-phosphatidylinositol-3-kinase regulator activity"/>
    <property type="evidence" value="ECO:0007669"/>
    <property type="project" value="TreeGrafter"/>
</dbReference>
<evidence type="ECO:0000259" key="6">
    <source>
        <dbReference type="PROSITE" id="PS50225"/>
    </source>
</evidence>
<dbReference type="AlphaFoldDB" id="A0A6J2Q0C1"/>
<keyword evidence="2 3" id="KW-0727">SH2 domain</keyword>
<evidence type="ECO:0000259" key="5">
    <source>
        <dbReference type="PROSITE" id="PS50001"/>
    </source>
</evidence>
<dbReference type="SUPFAM" id="SSF55550">
    <property type="entry name" value="SH2 domain"/>
    <property type="match status" value="1"/>
</dbReference>
<feature type="compositionally biased region" description="Polar residues" evidence="4">
    <location>
        <begin position="31"/>
        <end position="40"/>
    </location>
</feature>
<keyword evidence="7" id="KW-1185">Reference proteome</keyword>
<feature type="domain" description="SH2" evidence="5">
    <location>
        <begin position="125"/>
        <end position="217"/>
    </location>
</feature>
<accession>A0A6J2Q0C1</accession>
<comment type="pathway">
    <text evidence="1">Protein modification; protein ubiquitination.</text>
</comment>
<dbReference type="InterPro" id="IPR036860">
    <property type="entry name" value="SH2_dom_sf"/>
</dbReference>
<dbReference type="InterPro" id="IPR000980">
    <property type="entry name" value="SH2"/>
</dbReference>
<feature type="domain" description="SOCS box" evidence="6">
    <location>
        <begin position="206"/>
        <end position="256"/>
    </location>
</feature>
<sequence length="257" mass="29805">MVKRRILLCRMVKDNLDRTVAENSSRKQNHAADTQNQSQPPEEHAGPERARSTERVQPESQEPTEMQPDFLHWKKFNLKGEPETSCEPVTEADGERLLTHLRPFSSREEYKLVKRTFQQLQHSSYYWGSMTMEEAHKILKRAQLGTFLIRDSGQPDVFFTLSYQSDEGPTSVRVQLNNLLFGLYGSHRTFDSVFALLTYYTSSYCKLTAPYRKQRPERLMQMCRRALMDSYGEGKISTLPGLSPQLKNYLHVYPCGI</sequence>